<dbReference type="EC" id="2.7.7.6" evidence="13"/>
<comment type="caution">
    <text evidence="18">The sequence shown here is derived from an EMBL/GenBank/DDBJ whole genome shotgun (WGS) entry which is preliminary data.</text>
</comment>
<feature type="region of interest" description="Disordered" evidence="15">
    <location>
        <begin position="915"/>
        <end position="936"/>
    </location>
</feature>
<accession>A0A8J7YMU6</accession>
<evidence type="ECO:0000256" key="10">
    <source>
        <dbReference type="ARBA" id="ARBA00023163"/>
    </source>
</evidence>
<dbReference type="GO" id="GO:0003899">
    <property type="term" value="F:DNA-directed RNA polymerase activity"/>
    <property type="evidence" value="ECO:0007669"/>
    <property type="project" value="UniProtKB-UniRule"/>
</dbReference>
<keyword evidence="4 13" id="KW-0808">Transferase</keyword>
<dbReference type="InterPro" id="IPR000722">
    <property type="entry name" value="RNA_pol_asu"/>
</dbReference>
<protein>
    <recommendedName>
        <fullName evidence="13">DNA-directed RNA polymerase subunit Rpo1N</fullName>
        <ecNumber evidence="13">2.7.7.6</ecNumber>
    </recommendedName>
    <alternativeName>
        <fullName evidence="13">DNA-directed RNA polymerase subunit A'</fullName>
    </alternativeName>
</protein>
<keyword evidence="6 13" id="KW-0479">Metal-binding</keyword>
<comment type="function">
    <text evidence="14">DNA-dependent RNA polymerase catalyzes the transcription of DNA into RNA using the four ribonucleoside triphosphates as substrates.</text>
</comment>
<dbReference type="Gene3D" id="1.10.132.30">
    <property type="match status" value="1"/>
</dbReference>
<feature type="compositionally biased region" description="Acidic residues" evidence="15">
    <location>
        <begin position="918"/>
        <end position="936"/>
    </location>
</feature>
<dbReference type="InterPro" id="IPR007080">
    <property type="entry name" value="RNA_pol_Rpb1_1"/>
</dbReference>
<comment type="function">
    <text evidence="12 13">DNA-dependent RNA polymerase (RNAP) catalyzes the transcription of DNA into RNA using the four ribonucleoside triphosphates as substrates. Forms the clamp head domain.</text>
</comment>
<feature type="binding site" evidence="13">
    <location>
        <position position="72"/>
    </location>
    <ligand>
        <name>Zn(2+)</name>
        <dbReference type="ChEBI" id="CHEBI:29105"/>
        <label>1</label>
    </ligand>
</feature>
<evidence type="ECO:0000313" key="19">
    <source>
        <dbReference type="Proteomes" id="UP000750197"/>
    </source>
</evidence>
<dbReference type="InterPro" id="IPR006592">
    <property type="entry name" value="RNA_pol_N"/>
</dbReference>
<dbReference type="GO" id="GO:0000287">
    <property type="term" value="F:magnesium ion binding"/>
    <property type="evidence" value="ECO:0007669"/>
    <property type="project" value="UniProtKB-UniRule"/>
</dbReference>
<dbReference type="Gene3D" id="1.10.274.100">
    <property type="entry name" value="RNA polymerase Rpb1, domain 3"/>
    <property type="match status" value="1"/>
</dbReference>
<dbReference type="InterPro" id="IPR007083">
    <property type="entry name" value="RNA_pol_Rpb1_4"/>
</dbReference>
<comment type="catalytic activity">
    <reaction evidence="11 13 14">
        <text>RNA(n) + a ribonucleoside 5'-triphosphate = RNA(n+1) + diphosphate</text>
        <dbReference type="Rhea" id="RHEA:21248"/>
        <dbReference type="Rhea" id="RHEA-COMP:14527"/>
        <dbReference type="Rhea" id="RHEA-COMP:17342"/>
        <dbReference type="ChEBI" id="CHEBI:33019"/>
        <dbReference type="ChEBI" id="CHEBI:61557"/>
        <dbReference type="ChEBI" id="CHEBI:140395"/>
        <dbReference type="EC" id="2.7.7.6"/>
    </reaction>
</comment>
<comment type="cofactor">
    <cofactor evidence="13">
        <name>Zn(2+)</name>
        <dbReference type="ChEBI" id="CHEBI:29105"/>
    </cofactor>
    <text evidence="13">Binds at least 2 Zn(2+) per subunit.</text>
</comment>
<dbReference type="SUPFAM" id="SSF64484">
    <property type="entry name" value="beta and beta-prime subunits of DNA dependent RNA-polymerase"/>
    <property type="match status" value="1"/>
</dbReference>
<evidence type="ECO:0000256" key="12">
    <source>
        <dbReference type="ARBA" id="ARBA00053389"/>
    </source>
</evidence>
<dbReference type="InterPro" id="IPR007066">
    <property type="entry name" value="RNA_pol_Rpb1_3"/>
</dbReference>
<dbReference type="EMBL" id="JAHEAC010000015">
    <property type="protein sequence ID" value="MBX8643655.1"/>
    <property type="molecule type" value="Genomic_DNA"/>
</dbReference>
<dbReference type="PANTHER" id="PTHR19376:SF32">
    <property type="entry name" value="DNA-DIRECTED RNA POLYMERASE III SUBUNIT RPC1"/>
    <property type="match status" value="1"/>
</dbReference>
<dbReference type="CDD" id="cd02582">
    <property type="entry name" value="RNAP_archeal_A"/>
    <property type="match status" value="1"/>
</dbReference>
<keyword evidence="9 13" id="KW-0238">DNA-binding</keyword>
<feature type="binding site" evidence="13">
    <location>
        <position position="155"/>
    </location>
    <ligand>
        <name>Zn(2+)</name>
        <dbReference type="ChEBI" id="CHEBI:29105"/>
        <label>2</label>
    </ligand>
</feature>
<evidence type="ECO:0000256" key="8">
    <source>
        <dbReference type="ARBA" id="ARBA00022842"/>
    </source>
</evidence>
<dbReference type="InterPro" id="IPR042102">
    <property type="entry name" value="RNA_pol_Rpb1_3_sf"/>
</dbReference>
<dbReference type="AlphaFoldDB" id="A0A8J7YMU6"/>
<keyword evidence="3 13" id="KW-0963">Cytoplasm</keyword>
<dbReference type="Proteomes" id="UP000750197">
    <property type="component" value="Unassembled WGS sequence"/>
</dbReference>
<feature type="binding site" evidence="13">
    <location>
        <position position="470"/>
    </location>
    <ligand>
        <name>Mg(2+)</name>
        <dbReference type="ChEBI" id="CHEBI:18420"/>
    </ligand>
</feature>
<feature type="binding site" evidence="13">
    <location>
        <position position="472"/>
    </location>
    <ligand>
        <name>Mg(2+)</name>
        <dbReference type="ChEBI" id="CHEBI:18420"/>
    </ligand>
</feature>
<keyword evidence="8 13" id="KW-0460">Magnesium</keyword>
<sequence length="936" mass="104917">MIARGVSKRISSIRFALLSPDEIRRMSAVKVITADTYDDDGFPIDMGLMDLHLGVIEPGLRCKTCGRKVDECPGHFGYIDLAMNVIHVGYVKEIKRLLEATCRKCGRLLLTKEQADEFRKSMERVEEFGGDVADMGMVTKETVREAASTAVCPHCGATRAKITLDKPTSFREEGHKLTPKEVRERLERIPDSDLEPLGLDPRVCRPEWMVLTVLPVPPVTVRPSITLESGDRSEDDLTHKLVDVLRINQRLRENRDAGAPQLIVEDLWELLQYHVTTYFDNQTSGLPPARHRSGRPLKTLVQRLKGKEGRFRSNLSGKRVNFSARTVISPDPLLSINEVGVPVEAAKELTMPLTVNPYNIDALKEMVRRGPEPVPYMGEGKARYLPGVNYVIRPDGRRIKVTDKNAEQVADMLELGFVVERHLADGDIVLFNRQPSLHRMSMMGHEVRVMPSRTFRLSLSVCPPYNADFDGDEMNMHALQSEEARAEAKVLMRVQEHVLSPRFGGPVIGAIHDHITGSFLLTYMNSMFTKEEVMLMLSMIRKHRELPKPMMKDSKGRELWSGKQLFSLILPETLNMAFKSSICINCEPCLYEKCQYDAYVRIKDGNFEVGTMDEKAIGAFKGKIIDKLARDYGPDVVREFIDNSTKLGIGAIMIRGFTTGIADEDIPVDAKKRIADSLEAAVKRVEELVSMYKTGELEQMPGRSMEETLEVEVMKVLGRARDEAGNIAGQYLGMENSAVIMAKCGARGSMLNLSQMAGCIGQQAVRGERLSRGYWNRTLPHFKQGDLGAQAKGFVKHSYKDGLTPTEFFFHSMGGREGLVDTAVRTSRSGYMQRRLINALEDIKVTEDRTVRNTADSIVQLFYGEDGVDPSRSVQGDAVDIDGLLIEALGDEAQILAKIEEKRTGEYATLETDLMEGQTEEEIEETDFEIDEGEEQ</sequence>
<dbReference type="InterPro" id="IPR012758">
    <property type="entry name" value="RPO1N"/>
</dbReference>
<dbReference type="HAMAP" id="MF_00863">
    <property type="entry name" value="RNApol_arch_Rpo1N"/>
    <property type="match status" value="1"/>
</dbReference>
<dbReference type="GO" id="GO:0003677">
    <property type="term" value="F:DNA binding"/>
    <property type="evidence" value="ECO:0007669"/>
    <property type="project" value="UniProtKB-UniRule"/>
</dbReference>
<dbReference type="GO" id="GO:0000428">
    <property type="term" value="C:DNA-directed RNA polymerase complex"/>
    <property type="evidence" value="ECO:0007669"/>
    <property type="project" value="UniProtKB-KW"/>
</dbReference>
<dbReference type="InterPro" id="IPR045867">
    <property type="entry name" value="DNA-dir_RpoC_beta_prime"/>
</dbReference>
<dbReference type="GO" id="GO:0006351">
    <property type="term" value="P:DNA-templated transcription"/>
    <property type="evidence" value="ECO:0007669"/>
    <property type="project" value="UniProtKB-UniRule"/>
</dbReference>
<dbReference type="SMART" id="SM00663">
    <property type="entry name" value="RPOLA_N"/>
    <property type="match status" value="1"/>
</dbReference>
<dbReference type="Gene3D" id="6.10.250.2940">
    <property type="match status" value="1"/>
</dbReference>
<feature type="binding site" evidence="13">
    <location>
        <position position="62"/>
    </location>
    <ligand>
        <name>Zn(2+)</name>
        <dbReference type="ChEBI" id="CHEBI:29105"/>
        <label>1</label>
    </ligand>
</feature>
<feature type="binding site" evidence="13">
    <location>
        <position position="468"/>
    </location>
    <ligand>
        <name>Mg(2+)</name>
        <dbReference type="ChEBI" id="CHEBI:18420"/>
    </ligand>
</feature>
<dbReference type="Proteomes" id="UP000716004">
    <property type="component" value="Unassembled WGS sequence"/>
</dbReference>
<dbReference type="Pfam" id="PF00623">
    <property type="entry name" value="RNA_pol_Rpb1_2"/>
    <property type="match status" value="1"/>
</dbReference>
<dbReference type="Gene3D" id="3.30.1490.180">
    <property type="entry name" value="RNA polymerase ii"/>
    <property type="match status" value="1"/>
</dbReference>
<evidence type="ECO:0000256" key="7">
    <source>
        <dbReference type="ARBA" id="ARBA00022833"/>
    </source>
</evidence>
<proteinExistence type="inferred from homology"/>
<evidence type="ECO:0000256" key="15">
    <source>
        <dbReference type="SAM" id="MobiDB-lite"/>
    </source>
</evidence>
<dbReference type="InterPro" id="IPR007081">
    <property type="entry name" value="RNA_pol_Rpb1_5"/>
</dbReference>
<dbReference type="Gene3D" id="2.40.40.20">
    <property type="match status" value="1"/>
</dbReference>
<evidence type="ECO:0000256" key="11">
    <source>
        <dbReference type="ARBA" id="ARBA00048552"/>
    </source>
</evidence>
<evidence type="ECO:0000256" key="4">
    <source>
        <dbReference type="ARBA" id="ARBA00022679"/>
    </source>
</evidence>
<evidence type="ECO:0000256" key="14">
    <source>
        <dbReference type="RuleBase" id="RU004279"/>
    </source>
</evidence>
<evidence type="ECO:0000256" key="1">
    <source>
        <dbReference type="ARBA" id="ARBA00006460"/>
    </source>
</evidence>
<keyword evidence="7 13" id="KW-0862">Zinc</keyword>
<comment type="cofactor">
    <cofactor evidence="13">
        <name>Mg(2+)</name>
        <dbReference type="ChEBI" id="CHEBI:18420"/>
    </cofactor>
</comment>
<evidence type="ECO:0000256" key="3">
    <source>
        <dbReference type="ARBA" id="ARBA00022490"/>
    </source>
</evidence>
<evidence type="ECO:0000256" key="2">
    <source>
        <dbReference type="ARBA" id="ARBA00022478"/>
    </source>
</evidence>
<comment type="subunit">
    <text evidence="13">Part of the RNA polymerase complex.</text>
</comment>
<evidence type="ECO:0000313" key="18">
    <source>
        <dbReference type="EMBL" id="MBX8643655.1"/>
    </source>
</evidence>
<dbReference type="EMBL" id="JAGVSJ010000003">
    <property type="protein sequence ID" value="MBX8631318.1"/>
    <property type="molecule type" value="Genomic_DNA"/>
</dbReference>
<dbReference type="GO" id="GO:0005737">
    <property type="term" value="C:cytoplasm"/>
    <property type="evidence" value="ECO:0007669"/>
    <property type="project" value="UniProtKB-SubCell"/>
</dbReference>
<comment type="subcellular location">
    <subcellularLocation>
        <location evidence="13">Cytoplasm</location>
    </subcellularLocation>
</comment>
<dbReference type="Pfam" id="PF04998">
    <property type="entry name" value="RNA_pol_Rpb1_5"/>
    <property type="match status" value="1"/>
</dbReference>
<dbReference type="NCBIfam" id="TIGR02390">
    <property type="entry name" value="RNA_pol_rpoA1"/>
    <property type="match status" value="1"/>
</dbReference>
<dbReference type="InterPro" id="IPR038120">
    <property type="entry name" value="Rpb1_funnel_sf"/>
</dbReference>
<evidence type="ECO:0000259" key="16">
    <source>
        <dbReference type="SMART" id="SM00663"/>
    </source>
</evidence>
<comment type="similarity">
    <text evidence="1 13 14">Belongs to the RNA polymerase beta' chain family.</text>
</comment>
<feature type="binding site" evidence="13">
    <location>
        <position position="152"/>
    </location>
    <ligand>
        <name>Zn(2+)</name>
        <dbReference type="ChEBI" id="CHEBI:29105"/>
        <label>2</label>
    </ligand>
</feature>
<dbReference type="InterPro" id="IPR044893">
    <property type="entry name" value="RNA_pol_Rpb1_clamp_domain"/>
</dbReference>
<evidence type="ECO:0000256" key="5">
    <source>
        <dbReference type="ARBA" id="ARBA00022695"/>
    </source>
</evidence>
<keyword evidence="10 13" id="KW-0804">Transcription</keyword>
<dbReference type="Gene3D" id="4.10.860.120">
    <property type="entry name" value="RNA polymerase II, clamp domain"/>
    <property type="match status" value="2"/>
</dbReference>
<evidence type="ECO:0000256" key="13">
    <source>
        <dbReference type="HAMAP-Rule" id="MF_00863"/>
    </source>
</evidence>
<organism evidence="18 19">
    <name type="scientific">Candidatus Sysuiplasma superficiale</name>
    <dbReference type="NCBI Taxonomy" id="2823368"/>
    <lineage>
        <taxon>Archaea</taxon>
        <taxon>Methanobacteriati</taxon>
        <taxon>Thermoplasmatota</taxon>
        <taxon>Thermoplasmata</taxon>
        <taxon>Candidatus Sysuiplasmatales</taxon>
        <taxon>Candidatus Sysuiplasmataceae</taxon>
        <taxon>Candidatus Sysuiplasma</taxon>
    </lineage>
</organism>
<evidence type="ECO:0000313" key="17">
    <source>
        <dbReference type="EMBL" id="MBX8631318.1"/>
    </source>
</evidence>
<dbReference type="Pfam" id="PF05000">
    <property type="entry name" value="RNA_pol_Rpb1_4"/>
    <property type="match status" value="1"/>
</dbReference>
<gene>
    <name evidence="13" type="primary">rpo1N</name>
    <name evidence="13" type="synonym">rpoA1</name>
    <name evidence="17" type="ORF">J9259_02175</name>
    <name evidence="18" type="ORF">KIY12_02860</name>
</gene>
<dbReference type="PANTHER" id="PTHR19376">
    <property type="entry name" value="DNA-DIRECTED RNA POLYMERASE"/>
    <property type="match status" value="1"/>
</dbReference>
<dbReference type="Gene3D" id="6.20.50.80">
    <property type="match status" value="1"/>
</dbReference>
<evidence type="ECO:0000256" key="6">
    <source>
        <dbReference type="ARBA" id="ARBA00022723"/>
    </source>
</evidence>
<reference evidence="18" key="1">
    <citation type="submission" date="2021-05" db="EMBL/GenBank/DDBJ databases">
        <title>Genomic insights into ecological role and evolution of a novel Thermoplasmata order Candidatus Sysuiplasmatales.</title>
        <authorList>
            <person name="Yuan Y."/>
        </authorList>
    </citation>
    <scope>NUCLEOTIDE SEQUENCE</scope>
    <source>
        <strain evidence="18">TUT19-bin139</strain>
        <strain evidence="17">YP2-bin.285</strain>
    </source>
</reference>
<feature type="domain" description="RNA polymerase N-terminal" evidence="16">
    <location>
        <begin position="207"/>
        <end position="522"/>
    </location>
</feature>
<feature type="binding site" evidence="13">
    <location>
        <position position="65"/>
    </location>
    <ligand>
        <name>Zn(2+)</name>
        <dbReference type="ChEBI" id="CHEBI:29105"/>
        <label>1</label>
    </ligand>
</feature>
<feature type="binding site" evidence="13">
    <location>
        <position position="75"/>
    </location>
    <ligand>
        <name>Zn(2+)</name>
        <dbReference type="ChEBI" id="CHEBI:29105"/>
        <label>1</label>
    </ligand>
</feature>
<keyword evidence="5 13" id="KW-0548">Nucleotidyltransferase</keyword>
<feature type="binding site" evidence="13">
    <location>
        <position position="102"/>
    </location>
    <ligand>
        <name>Zn(2+)</name>
        <dbReference type="ChEBI" id="CHEBI:29105"/>
        <label>2</label>
    </ligand>
</feature>
<dbReference type="Pfam" id="PF04983">
    <property type="entry name" value="RNA_pol_Rpb1_3"/>
    <property type="match status" value="1"/>
</dbReference>
<evidence type="ECO:0000256" key="9">
    <source>
        <dbReference type="ARBA" id="ARBA00023125"/>
    </source>
</evidence>
<dbReference type="NCBIfam" id="NF006336">
    <property type="entry name" value="PRK08566.1"/>
    <property type="match status" value="1"/>
</dbReference>
<dbReference type="FunFam" id="2.40.40.20:FF:000019">
    <property type="entry name" value="DNA-directed RNA polymerase II subunit RPB1"/>
    <property type="match status" value="1"/>
</dbReference>
<name>A0A8J7YMU6_9ARCH</name>
<dbReference type="Pfam" id="PF04997">
    <property type="entry name" value="RNA_pol_Rpb1_1"/>
    <property type="match status" value="1"/>
</dbReference>
<feature type="binding site" evidence="13">
    <location>
        <position position="105"/>
    </location>
    <ligand>
        <name>Zn(2+)</name>
        <dbReference type="ChEBI" id="CHEBI:29105"/>
        <label>2</label>
    </ligand>
</feature>
<dbReference type="GO" id="GO:0008270">
    <property type="term" value="F:zinc ion binding"/>
    <property type="evidence" value="ECO:0007669"/>
    <property type="project" value="UniProtKB-UniRule"/>
</dbReference>
<keyword evidence="2 13" id="KW-0240">DNA-directed RNA polymerase</keyword>